<comment type="caution">
    <text evidence="9">The sequence shown here is derived from an EMBL/GenBank/DDBJ whole genome shotgun (WGS) entry which is preliminary data.</text>
</comment>
<dbReference type="OrthoDB" id="1895690at2759"/>
<name>A0A388LAP9_CHABU</name>
<evidence type="ECO:0000256" key="2">
    <source>
        <dbReference type="ARBA" id="ARBA00004123"/>
    </source>
</evidence>
<dbReference type="AlphaFoldDB" id="A0A388LAP9"/>
<feature type="domain" description="Protein EARLY FLOWERING 4" evidence="7">
    <location>
        <begin position="22"/>
        <end position="90"/>
    </location>
</feature>
<dbReference type="GO" id="GO:0042753">
    <property type="term" value="P:positive regulation of circadian rhythm"/>
    <property type="evidence" value="ECO:0007669"/>
    <property type="project" value="InterPro"/>
</dbReference>
<dbReference type="GO" id="GO:0005634">
    <property type="term" value="C:nucleus"/>
    <property type="evidence" value="ECO:0007669"/>
    <property type="project" value="UniProtKB-SubCell"/>
</dbReference>
<dbReference type="GO" id="GO:0046872">
    <property type="term" value="F:metal ion binding"/>
    <property type="evidence" value="ECO:0007669"/>
    <property type="project" value="UniProtKB-KW"/>
</dbReference>
<evidence type="ECO:0000256" key="6">
    <source>
        <dbReference type="ARBA" id="ARBA00023242"/>
    </source>
</evidence>
<sequence length="461" mass="51113">MMETTTTSSGPPSDVAMWPGYEKFKVVQDILDQNRLLITEINHNHEMRLPENLTRNVQLIRQLNDNAAKIVEVYGEISASFVKAFGNQKREGRLSPLRESWAACEVSCGREEHRAHLRQRWQALPVRGEWVMEMDVRGGGHGLCEEEREAVAMAVTAVVLDTVSDMSSTDRDMRLQLRKRRALLQRVVEAPGCVATSEAVVQLCSALSSGMFAACAAHVEKKVTHYRMPLLVEQVIAFALYRWASGETYESDTSAFGIGRATGLQAIRDVTSALLKAYPDWIKWPVGRRCVQILRTFLAKGFPNCFGAIDSTHVYIDKPADALSDNYYDRKQKFSVQAEVVVDLDLRILDVHVGYPGSVHDVLVLHNSHLWRHAESGELFDAPPENLPHSVVTRGCLLGDNGYPDGNKAAANQATPTSHCRAGGKLTDTRLNVDDMSTICLSGQWCAECAILTENGVTASF</sequence>
<comment type="similarity">
    <text evidence="3">Belongs to the EARLY FLOWERING 4 family.</text>
</comment>
<dbReference type="EMBL" id="BFEA01000318">
    <property type="protein sequence ID" value="GBG79397.1"/>
    <property type="molecule type" value="Genomic_DNA"/>
</dbReference>
<evidence type="ECO:0000259" key="7">
    <source>
        <dbReference type="Pfam" id="PF07011"/>
    </source>
</evidence>
<accession>A0A388LAP9</accession>
<comment type="cofactor">
    <cofactor evidence="1">
        <name>a divalent metal cation</name>
        <dbReference type="ChEBI" id="CHEBI:60240"/>
    </cofactor>
</comment>
<protein>
    <recommendedName>
        <fullName evidence="11">DDE Tnp4 domain-containing protein</fullName>
    </recommendedName>
</protein>
<dbReference type="PANTHER" id="PTHR33469">
    <property type="entry name" value="PROTEIN ELF4-LIKE 4"/>
    <property type="match status" value="1"/>
</dbReference>
<evidence type="ECO:0000256" key="5">
    <source>
        <dbReference type="ARBA" id="ARBA00023108"/>
    </source>
</evidence>
<dbReference type="InterPro" id="IPR027806">
    <property type="entry name" value="HARBI1_dom"/>
</dbReference>
<dbReference type="PANTHER" id="PTHR33469:SF16">
    <property type="entry name" value="PROTEIN ELF4-LIKE 4"/>
    <property type="match status" value="1"/>
</dbReference>
<proteinExistence type="inferred from homology"/>
<dbReference type="Gramene" id="GBG79397">
    <property type="protein sequence ID" value="GBG79397"/>
    <property type="gene ID" value="CBR_g29546"/>
</dbReference>
<dbReference type="Proteomes" id="UP000265515">
    <property type="component" value="Unassembled WGS sequence"/>
</dbReference>
<organism evidence="9 10">
    <name type="scientific">Chara braunii</name>
    <name type="common">Braun's stonewort</name>
    <dbReference type="NCBI Taxonomy" id="69332"/>
    <lineage>
        <taxon>Eukaryota</taxon>
        <taxon>Viridiplantae</taxon>
        <taxon>Streptophyta</taxon>
        <taxon>Charophyceae</taxon>
        <taxon>Charales</taxon>
        <taxon>Characeae</taxon>
        <taxon>Chara</taxon>
    </lineage>
</organism>
<dbReference type="InterPro" id="IPR009741">
    <property type="entry name" value="EARLY_FLOWERING_4_dom"/>
</dbReference>
<evidence type="ECO:0000313" key="10">
    <source>
        <dbReference type="Proteomes" id="UP000265515"/>
    </source>
</evidence>
<evidence type="ECO:0000256" key="4">
    <source>
        <dbReference type="ARBA" id="ARBA00022723"/>
    </source>
</evidence>
<dbReference type="GO" id="GO:0048511">
    <property type="term" value="P:rhythmic process"/>
    <property type="evidence" value="ECO:0007669"/>
    <property type="project" value="UniProtKB-KW"/>
</dbReference>
<reference evidence="9 10" key="1">
    <citation type="journal article" date="2018" name="Cell">
        <title>The Chara Genome: Secondary Complexity and Implications for Plant Terrestrialization.</title>
        <authorList>
            <person name="Nishiyama T."/>
            <person name="Sakayama H."/>
            <person name="Vries J.D."/>
            <person name="Buschmann H."/>
            <person name="Saint-Marcoux D."/>
            <person name="Ullrich K.K."/>
            <person name="Haas F.B."/>
            <person name="Vanderstraeten L."/>
            <person name="Becker D."/>
            <person name="Lang D."/>
            <person name="Vosolsobe S."/>
            <person name="Rombauts S."/>
            <person name="Wilhelmsson P.K.I."/>
            <person name="Janitza P."/>
            <person name="Kern R."/>
            <person name="Heyl A."/>
            <person name="Rumpler F."/>
            <person name="Villalobos L.I.A.C."/>
            <person name="Clay J.M."/>
            <person name="Skokan R."/>
            <person name="Toyoda A."/>
            <person name="Suzuki Y."/>
            <person name="Kagoshima H."/>
            <person name="Schijlen E."/>
            <person name="Tajeshwar N."/>
            <person name="Catarino B."/>
            <person name="Hetherington A.J."/>
            <person name="Saltykova A."/>
            <person name="Bonnot C."/>
            <person name="Breuninger H."/>
            <person name="Symeonidi A."/>
            <person name="Radhakrishnan G.V."/>
            <person name="Van Nieuwerburgh F."/>
            <person name="Deforce D."/>
            <person name="Chang C."/>
            <person name="Karol K.G."/>
            <person name="Hedrich R."/>
            <person name="Ulvskov P."/>
            <person name="Glockner G."/>
            <person name="Delwiche C.F."/>
            <person name="Petrasek J."/>
            <person name="Van de Peer Y."/>
            <person name="Friml J."/>
            <person name="Beilby M."/>
            <person name="Dolan L."/>
            <person name="Kohara Y."/>
            <person name="Sugano S."/>
            <person name="Fujiyama A."/>
            <person name="Delaux P.-M."/>
            <person name="Quint M."/>
            <person name="TheiBen G."/>
            <person name="Hagemann M."/>
            <person name="Harholt J."/>
            <person name="Dunand C."/>
            <person name="Zachgo S."/>
            <person name="Langdale J."/>
            <person name="Maumus F."/>
            <person name="Straeten D.V.D."/>
            <person name="Gould S.B."/>
            <person name="Rensing S.A."/>
        </authorList>
    </citation>
    <scope>NUCLEOTIDE SEQUENCE [LARGE SCALE GENOMIC DNA]</scope>
    <source>
        <strain evidence="9 10">S276</strain>
    </source>
</reference>
<comment type="subcellular location">
    <subcellularLocation>
        <location evidence="2">Nucleus</location>
    </subcellularLocation>
</comment>
<evidence type="ECO:0000259" key="8">
    <source>
        <dbReference type="Pfam" id="PF13359"/>
    </source>
</evidence>
<keyword evidence="5" id="KW-0090">Biological rhythms</keyword>
<evidence type="ECO:0008006" key="11">
    <source>
        <dbReference type="Google" id="ProtNLM"/>
    </source>
</evidence>
<dbReference type="InterPro" id="IPR040462">
    <property type="entry name" value="EARLY_FLOWERING_4"/>
</dbReference>
<feature type="domain" description="DDE Tnp4" evidence="8">
    <location>
        <begin position="309"/>
        <end position="408"/>
    </location>
</feature>
<evidence type="ECO:0000256" key="1">
    <source>
        <dbReference type="ARBA" id="ARBA00001968"/>
    </source>
</evidence>
<keyword evidence="6" id="KW-0539">Nucleus</keyword>
<dbReference type="Pfam" id="PF13359">
    <property type="entry name" value="DDE_Tnp_4"/>
    <property type="match status" value="1"/>
</dbReference>
<dbReference type="Pfam" id="PF07011">
    <property type="entry name" value="Elf4"/>
    <property type="match status" value="1"/>
</dbReference>
<evidence type="ECO:0000256" key="3">
    <source>
        <dbReference type="ARBA" id="ARBA00009514"/>
    </source>
</evidence>
<keyword evidence="10" id="KW-1185">Reference proteome</keyword>
<gene>
    <name evidence="9" type="ORF">CBR_g29546</name>
</gene>
<keyword evidence="4" id="KW-0479">Metal-binding</keyword>
<evidence type="ECO:0000313" key="9">
    <source>
        <dbReference type="EMBL" id="GBG79397.1"/>
    </source>
</evidence>